<dbReference type="RefSeq" id="WP_138047187.1">
    <property type="nucleotide sequence ID" value="NZ_VBZC01000026.1"/>
</dbReference>
<protein>
    <submittedName>
        <fullName evidence="2">Carboxymuconolactone decarboxylase family protein</fullName>
    </submittedName>
</protein>
<dbReference type="PANTHER" id="PTHR34846">
    <property type="entry name" value="4-CARBOXYMUCONOLACTONE DECARBOXYLASE FAMILY PROTEIN (AFU_ORTHOLOGUE AFUA_6G11590)"/>
    <property type="match status" value="1"/>
</dbReference>
<dbReference type="AlphaFoldDB" id="A0A5R9FWF0"/>
<evidence type="ECO:0000313" key="2">
    <source>
        <dbReference type="EMBL" id="TLS43805.1"/>
    </source>
</evidence>
<sequence>MSGEVPEKARVEPVNEGELHEKTLAALAPYRDQDGRIYTIWATLAHHEDALRRFLVFGNHVLGKNTLPLPSRELMILRIAARAQAAYEWDQHVRIARRAGLADETILAAVNGDWDGLDELDRVLLTATDSILDHQGVDDGLWSRLTAHLSTEQVIDVLYTVGQYLTIATVINTLGVQAEGDLALPLPRPADRQPADQQKEEAA</sequence>
<dbReference type="Proteomes" id="UP000305906">
    <property type="component" value="Unassembled WGS sequence"/>
</dbReference>
<evidence type="ECO:0000313" key="3">
    <source>
        <dbReference type="Proteomes" id="UP000305906"/>
    </source>
</evidence>
<dbReference type="EMBL" id="VBZC01000026">
    <property type="protein sequence ID" value="TLS43805.1"/>
    <property type="molecule type" value="Genomic_DNA"/>
</dbReference>
<name>A0A5R9FWF0_9ACTN</name>
<dbReference type="SUPFAM" id="SSF69118">
    <property type="entry name" value="AhpD-like"/>
    <property type="match status" value="1"/>
</dbReference>
<dbReference type="InterPro" id="IPR003779">
    <property type="entry name" value="CMD-like"/>
</dbReference>
<comment type="caution">
    <text evidence="2">The sequence shown here is derived from an EMBL/GenBank/DDBJ whole genome shotgun (WGS) entry which is preliminary data.</text>
</comment>
<evidence type="ECO:0000259" key="1">
    <source>
        <dbReference type="Pfam" id="PF02627"/>
    </source>
</evidence>
<reference evidence="2 3" key="1">
    <citation type="submission" date="2019-05" db="EMBL/GenBank/DDBJ databases">
        <title>Streptomyces sp. NEAU-C151, a novel actinomycete isolated from soil.</title>
        <authorList>
            <person name="Han L."/>
            <person name="Jiang H."/>
        </authorList>
    </citation>
    <scope>NUCLEOTIDE SEQUENCE [LARGE SCALE GENOMIC DNA]</scope>
    <source>
        <strain evidence="2 3">NEAU-C151</strain>
    </source>
</reference>
<accession>A0A5R9FWF0</accession>
<dbReference type="Gene3D" id="1.20.1290.10">
    <property type="entry name" value="AhpD-like"/>
    <property type="match status" value="1"/>
</dbReference>
<dbReference type="GO" id="GO:0051920">
    <property type="term" value="F:peroxiredoxin activity"/>
    <property type="evidence" value="ECO:0007669"/>
    <property type="project" value="InterPro"/>
</dbReference>
<proteinExistence type="predicted"/>
<dbReference type="InterPro" id="IPR029032">
    <property type="entry name" value="AhpD-like"/>
</dbReference>
<organism evidence="2 3">
    <name type="scientific">Streptomyces montanus</name>
    <dbReference type="NCBI Taxonomy" id="2580423"/>
    <lineage>
        <taxon>Bacteria</taxon>
        <taxon>Bacillati</taxon>
        <taxon>Actinomycetota</taxon>
        <taxon>Actinomycetes</taxon>
        <taxon>Kitasatosporales</taxon>
        <taxon>Streptomycetaceae</taxon>
        <taxon>Streptomyces</taxon>
    </lineage>
</organism>
<keyword evidence="3" id="KW-1185">Reference proteome</keyword>
<dbReference type="PANTHER" id="PTHR34846:SF5">
    <property type="entry name" value="CARBOXYMUCONOLACTONE DECARBOXYLASE-LIKE DOMAIN-CONTAINING PROTEIN"/>
    <property type="match status" value="1"/>
</dbReference>
<feature type="domain" description="Carboxymuconolactone decarboxylase-like" evidence="1">
    <location>
        <begin position="49"/>
        <end position="110"/>
    </location>
</feature>
<dbReference type="Pfam" id="PF02627">
    <property type="entry name" value="CMD"/>
    <property type="match status" value="1"/>
</dbReference>
<gene>
    <name evidence="2" type="ORF">FE633_23705</name>
</gene>